<evidence type="ECO:0000313" key="4">
    <source>
        <dbReference type="Proteomes" id="UP000249723"/>
    </source>
</evidence>
<dbReference type="PANTHER" id="PTHR45786">
    <property type="entry name" value="DNA BINDING PROTEIN-LIKE"/>
    <property type="match status" value="1"/>
</dbReference>
<proteinExistence type="predicted"/>
<dbReference type="Proteomes" id="UP000249723">
    <property type="component" value="Unassembled WGS sequence"/>
</dbReference>
<gene>
    <name evidence="3" type="ORF">BZ3500_MVSOF-1268-A1-R1_CHR3-1G05722</name>
</gene>
<feature type="compositionally biased region" description="Low complexity" evidence="1">
    <location>
        <begin position="7"/>
        <end position="22"/>
    </location>
</feature>
<feature type="domain" description="Helitron helicase-like" evidence="2">
    <location>
        <begin position="401"/>
        <end position="500"/>
    </location>
</feature>
<dbReference type="EMBL" id="FMWP01000096">
    <property type="protein sequence ID" value="SCZ98940.1"/>
    <property type="molecule type" value="Genomic_DNA"/>
</dbReference>
<dbReference type="InterPro" id="IPR025476">
    <property type="entry name" value="Helitron_helicase-like"/>
</dbReference>
<evidence type="ECO:0000259" key="2">
    <source>
        <dbReference type="Pfam" id="PF14214"/>
    </source>
</evidence>
<accession>A0A2X0MWN1</accession>
<evidence type="ECO:0000256" key="1">
    <source>
        <dbReference type="SAM" id="MobiDB-lite"/>
    </source>
</evidence>
<dbReference type="Pfam" id="PF14214">
    <property type="entry name" value="Helitron_like_N"/>
    <property type="match status" value="1"/>
</dbReference>
<dbReference type="OrthoDB" id="3366231at2759"/>
<feature type="compositionally biased region" description="Basic and acidic residues" evidence="1">
    <location>
        <begin position="60"/>
        <end position="72"/>
    </location>
</feature>
<evidence type="ECO:0000313" key="3">
    <source>
        <dbReference type="EMBL" id="SCZ98940.1"/>
    </source>
</evidence>
<organism evidence="3 4">
    <name type="scientific">Microbotryum saponariae</name>
    <dbReference type="NCBI Taxonomy" id="289078"/>
    <lineage>
        <taxon>Eukaryota</taxon>
        <taxon>Fungi</taxon>
        <taxon>Dikarya</taxon>
        <taxon>Basidiomycota</taxon>
        <taxon>Pucciniomycotina</taxon>
        <taxon>Microbotryomycetes</taxon>
        <taxon>Microbotryales</taxon>
        <taxon>Microbotryaceae</taxon>
        <taxon>Microbotryum</taxon>
    </lineage>
</organism>
<feature type="compositionally biased region" description="Pro residues" evidence="1">
    <location>
        <begin position="74"/>
        <end position="84"/>
    </location>
</feature>
<feature type="region of interest" description="Disordered" evidence="1">
    <location>
        <begin position="1"/>
        <end position="91"/>
    </location>
</feature>
<reference evidence="4" key="1">
    <citation type="submission" date="2016-10" db="EMBL/GenBank/DDBJ databases">
        <authorList>
            <person name="Jeantristanb JTB J.-T."/>
            <person name="Ricardo R."/>
        </authorList>
    </citation>
    <scope>NUCLEOTIDE SEQUENCE [LARGE SCALE GENOMIC DNA]</scope>
</reference>
<name>A0A2X0MWN1_9BASI</name>
<dbReference type="STRING" id="289078.A0A2X0MWN1"/>
<keyword evidence="4" id="KW-1185">Reference proteome</keyword>
<dbReference type="PANTHER" id="PTHR45786:SF74">
    <property type="entry name" value="ATP-DEPENDENT DNA HELICASE"/>
    <property type="match status" value="1"/>
</dbReference>
<protein>
    <submittedName>
        <fullName evidence="3">BZ3500_MvSof-1268-A1-R1_Chr3-1g05722 protein</fullName>
    </submittedName>
</protein>
<dbReference type="AlphaFoldDB" id="A0A2X0MWN1"/>
<sequence>MYHGRARAPAAGRAAVRPSSSAHSDQQCGRPPRNDNNPTDLGIATRIRASRAAVQNGQRGQRDGRPDAERAPHASPPRAPPPSPAACQGQRKPRRAIIALKPLKPHVLIRDYLGPKTTVCTHCKARHWECERSKSIGHSNTGYRQLLQGSDSEAKAFREIARSYNALFFILLAAHFDRTRLGTLGPPVFRVFGRLYHRLGALIPAVKQRPAFGQTRLIDPAEATSTRLGPDGADSRVQSSTLIKLESVMRAGNRSVRKFASAKWCVLRLCLPPGRDRRAHNLPTSSTEMAMLLCDTDTNMGDRGPQELILQVHSDRCSDGRPKYQIVSSLHPSAMPLRFPLLFPAGEDGFHPNIALCGFNQAGTPIPRNREQIENGVQLREVLVGLVRDRRILPSRDRPTQQENLRLTTAQGITDAVANGFTPDQIGCSVMLGSTFENSPREITQRYQDAMACVVKHGKPSLFIAVTCNPEWFEIMAAQGPNDKACNRPDLIARVFEAKVN</sequence>